<dbReference type="GO" id="GO:0004674">
    <property type="term" value="F:protein serine/threonine kinase activity"/>
    <property type="evidence" value="ECO:0007669"/>
    <property type="project" value="UniProtKB-KW"/>
</dbReference>
<evidence type="ECO:0000256" key="2">
    <source>
        <dbReference type="ARBA" id="ARBA00022840"/>
    </source>
</evidence>
<dbReference type="GO" id="GO:0005524">
    <property type="term" value="F:ATP binding"/>
    <property type="evidence" value="ECO:0007669"/>
    <property type="project" value="UniProtKB-UniRule"/>
</dbReference>
<reference evidence="6" key="1">
    <citation type="journal article" date="2014" name="Nature">
        <title>Elephant shark genome provides unique insights into gnathostome evolution.</title>
        <authorList>
            <consortium name="International Elephant Shark Genome Sequencing Consortium"/>
            <person name="Venkatesh B."/>
            <person name="Lee A.P."/>
            <person name="Ravi V."/>
            <person name="Maurya A.K."/>
            <person name="Lian M.M."/>
            <person name="Swann J.B."/>
            <person name="Ohta Y."/>
            <person name="Flajnik M.F."/>
            <person name="Sutoh Y."/>
            <person name="Kasahara M."/>
            <person name="Hoon S."/>
            <person name="Gangu V."/>
            <person name="Roy S.W."/>
            <person name="Irimia M."/>
            <person name="Korzh V."/>
            <person name="Kondrychyn I."/>
            <person name="Lim Z.W."/>
            <person name="Tay B.H."/>
            <person name="Tohari S."/>
            <person name="Kong K.W."/>
            <person name="Ho S."/>
            <person name="Lorente-Galdos B."/>
            <person name="Quilez J."/>
            <person name="Marques-Bonet T."/>
            <person name="Raney B.J."/>
            <person name="Ingham P.W."/>
            <person name="Tay A."/>
            <person name="Hillier L.W."/>
            <person name="Minx P."/>
            <person name="Boehm T."/>
            <person name="Wilson R.K."/>
            <person name="Brenner S."/>
            <person name="Warren W.C."/>
        </authorList>
    </citation>
    <scope>NUCLEOTIDE SEQUENCE</scope>
    <source>
        <tissue evidence="6">Heart</tissue>
    </source>
</reference>
<dbReference type="PROSITE" id="PS50011">
    <property type="entry name" value="PROTEIN_KINASE_DOM"/>
    <property type="match status" value="1"/>
</dbReference>
<dbReference type="InterPro" id="IPR017441">
    <property type="entry name" value="Protein_kinase_ATP_BS"/>
</dbReference>
<dbReference type="PROSITE" id="PS00108">
    <property type="entry name" value="PROTEIN_KINASE_ST"/>
    <property type="match status" value="1"/>
</dbReference>
<dbReference type="PANTHER" id="PTHR24359:SF39">
    <property type="entry name" value="PROTEIN KINASE DOMAIN-CONTAINING PROTEIN"/>
    <property type="match status" value="1"/>
</dbReference>
<dbReference type="InterPro" id="IPR000719">
    <property type="entry name" value="Prot_kinase_dom"/>
</dbReference>
<keyword evidence="6" id="KW-0418">Kinase</keyword>
<feature type="non-terminal residue" evidence="6">
    <location>
        <position position="181"/>
    </location>
</feature>
<dbReference type="EMBL" id="JW879739">
    <property type="protein sequence ID" value="AFP12256.1"/>
    <property type="molecule type" value="mRNA"/>
</dbReference>
<evidence type="ECO:0000256" key="1">
    <source>
        <dbReference type="ARBA" id="ARBA00022741"/>
    </source>
</evidence>
<dbReference type="Gene3D" id="1.10.510.10">
    <property type="entry name" value="Transferase(Phosphotransferase) domain 1"/>
    <property type="match status" value="1"/>
</dbReference>
<keyword evidence="1 3" id="KW-0547">Nucleotide-binding</keyword>
<feature type="binding site" evidence="3">
    <location>
        <position position="61"/>
    </location>
    <ligand>
        <name>ATP</name>
        <dbReference type="ChEBI" id="CHEBI:30616"/>
    </ligand>
</feature>
<evidence type="ECO:0000259" key="5">
    <source>
        <dbReference type="PROSITE" id="PS50011"/>
    </source>
</evidence>
<keyword evidence="2 3" id="KW-0067">ATP-binding</keyword>
<evidence type="ECO:0000256" key="3">
    <source>
        <dbReference type="PROSITE-ProRule" id="PRU10141"/>
    </source>
</evidence>
<dbReference type="AlphaFoldDB" id="V9LHY0"/>
<comment type="similarity">
    <text evidence="4">Belongs to the protein kinase superfamily.</text>
</comment>
<dbReference type="PANTHER" id="PTHR24359">
    <property type="entry name" value="SERINE/THREONINE-PROTEIN KINASE SBK1"/>
    <property type="match status" value="1"/>
</dbReference>
<name>V9LHY0_CALMI</name>
<accession>V9LHY0</accession>
<evidence type="ECO:0000313" key="6">
    <source>
        <dbReference type="EMBL" id="AFP12256.1"/>
    </source>
</evidence>
<dbReference type="Pfam" id="PF00069">
    <property type="entry name" value="Pkinase"/>
    <property type="match status" value="1"/>
</dbReference>
<feature type="domain" description="Protein kinase" evidence="5">
    <location>
        <begin position="32"/>
        <end position="181"/>
    </location>
</feature>
<proteinExistence type="evidence at transcript level"/>
<protein>
    <submittedName>
        <fullName evidence="6">Serine/threonine-protein kinase SBK1-like protein</fullName>
    </submittedName>
</protein>
<dbReference type="InterPro" id="IPR008271">
    <property type="entry name" value="Ser/Thr_kinase_AS"/>
</dbReference>
<dbReference type="SUPFAM" id="SSF56112">
    <property type="entry name" value="Protein kinase-like (PK-like)"/>
    <property type="match status" value="1"/>
</dbReference>
<dbReference type="PROSITE" id="PS00107">
    <property type="entry name" value="PROTEIN_KINASE_ATP"/>
    <property type="match status" value="1"/>
</dbReference>
<keyword evidence="6" id="KW-0808">Transferase</keyword>
<dbReference type="InterPro" id="IPR011009">
    <property type="entry name" value="Kinase-like_dom_sf"/>
</dbReference>
<keyword evidence="4" id="KW-0723">Serine/threonine-protein kinase</keyword>
<dbReference type="SMART" id="SM00220">
    <property type="entry name" value="S_TKc"/>
    <property type="match status" value="1"/>
</dbReference>
<evidence type="ECO:0000256" key="4">
    <source>
        <dbReference type="RuleBase" id="RU000304"/>
    </source>
</evidence>
<sequence length="181" mass="20643">MSAPDLGPDLLIEELMLLTSQNLEKIKISDRYHVVRNLGSGTFGQVQLVTHRHRGTNMALKLMRKGKTTKRSFLREYSLSLYLCSNPLFVNIFGIAFHTDDYYGFIQEFAPIGDLYTLIKPQVGIGEMAAKRCALQLSLALQYLHSRALVHRDVKLENVLVFEGECRRVKLSDFGLRSEEH</sequence>
<organism evidence="6">
    <name type="scientific">Callorhinchus milii</name>
    <name type="common">Ghost shark</name>
    <dbReference type="NCBI Taxonomy" id="7868"/>
    <lineage>
        <taxon>Eukaryota</taxon>
        <taxon>Metazoa</taxon>
        <taxon>Chordata</taxon>
        <taxon>Craniata</taxon>
        <taxon>Vertebrata</taxon>
        <taxon>Chondrichthyes</taxon>
        <taxon>Holocephali</taxon>
        <taxon>Chimaeriformes</taxon>
        <taxon>Callorhinchidae</taxon>
        <taxon>Callorhinchus</taxon>
    </lineage>
</organism>